<dbReference type="AlphaFoldDB" id="A0A1L7VB61"/>
<proteinExistence type="predicted"/>
<dbReference type="GeneID" id="42047133"/>
<dbReference type="RefSeq" id="XP_031078085.1">
    <property type="nucleotide sequence ID" value="XM_031227671.1"/>
</dbReference>
<gene>
    <name evidence="3" type="ORF">FPRO_02247</name>
</gene>
<protein>
    <recommendedName>
        <fullName evidence="2">HNH nuclease domain-containing protein</fullName>
    </recommendedName>
</protein>
<evidence type="ECO:0000313" key="4">
    <source>
        <dbReference type="Proteomes" id="UP000183971"/>
    </source>
</evidence>
<evidence type="ECO:0000313" key="3">
    <source>
        <dbReference type="EMBL" id="CZR37492.1"/>
    </source>
</evidence>
<feature type="domain" description="HNH nuclease" evidence="2">
    <location>
        <begin position="142"/>
        <end position="231"/>
    </location>
</feature>
<evidence type="ECO:0000256" key="1">
    <source>
        <dbReference type="SAM" id="MobiDB-lite"/>
    </source>
</evidence>
<dbReference type="EMBL" id="FJOF01000002">
    <property type="protein sequence ID" value="CZR37492.1"/>
    <property type="molecule type" value="Genomic_DNA"/>
</dbReference>
<keyword evidence="4" id="KW-1185">Reference proteome</keyword>
<feature type="compositionally biased region" description="Low complexity" evidence="1">
    <location>
        <begin position="87"/>
        <end position="102"/>
    </location>
</feature>
<evidence type="ECO:0000259" key="2">
    <source>
        <dbReference type="Pfam" id="PF13391"/>
    </source>
</evidence>
<organism evidence="3 4">
    <name type="scientific">Fusarium proliferatum (strain ET1)</name>
    <name type="common">Orchid endophyte fungus</name>
    <dbReference type="NCBI Taxonomy" id="1227346"/>
    <lineage>
        <taxon>Eukaryota</taxon>
        <taxon>Fungi</taxon>
        <taxon>Dikarya</taxon>
        <taxon>Ascomycota</taxon>
        <taxon>Pezizomycotina</taxon>
        <taxon>Sordariomycetes</taxon>
        <taxon>Hypocreomycetidae</taxon>
        <taxon>Hypocreales</taxon>
        <taxon>Nectriaceae</taxon>
        <taxon>Fusarium</taxon>
        <taxon>Fusarium fujikuroi species complex</taxon>
    </lineage>
</organism>
<comment type="caution">
    <text evidence="3">The sequence shown here is derived from an EMBL/GenBank/DDBJ whole genome shotgun (WGS) entry which is preliminary data.</text>
</comment>
<dbReference type="Pfam" id="PF13391">
    <property type="entry name" value="HNH_2"/>
    <property type="match status" value="1"/>
</dbReference>
<dbReference type="InterPro" id="IPR003615">
    <property type="entry name" value="HNH_nuc"/>
</dbReference>
<name>A0A1L7VB61_FUSPR</name>
<feature type="compositionally biased region" description="Basic and acidic residues" evidence="1">
    <location>
        <begin position="109"/>
        <end position="132"/>
    </location>
</feature>
<dbReference type="Proteomes" id="UP000183971">
    <property type="component" value="Unassembled WGS sequence"/>
</dbReference>
<feature type="region of interest" description="Disordered" evidence="1">
    <location>
        <begin position="87"/>
        <end position="132"/>
    </location>
</feature>
<accession>A0A1L7VB61</accession>
<dbReference type="VEuPathDB" id="FungiDB:FPRO_02247"/>
<reference evidence="4" key="1">
    <citation type="journal article" date="2016" name="Genome Biol. Evol.">
        <title>Comparative 'omics' of the Fusarium fujikuroi species complex highlights differences in genetic potential and metabolite synthesis.</title>
        <authorList>
            <person name="Niehaus E.-M."/>
            <person name="Muensterkoetter M."/>
            <person name="Proctor R.H."/>
            <person name="Brown D.W."/>
            <person name="Sharon A."/>
            <person name="Idan Y."/>
            <person name="Oren-Young L."/>
            <person name="Sieber C.M."/>
            <person name="Novak O."/>
            <person name="Pencik A."/>
            <person name="Tarkowska D."/>
            <person name="Hromadova K."/>
            <person name="Freeman S."/>
            <person name="Maymon M."/>
            <person name="Elazar M."/>
            <person name="Youssef S.A."/>
            <person name="El-Shabrawy E.S.M."/>
            <person name="Shalaby A.B.A."/>
            <person name="Houterman P."/>
            <person name="Brock N.L."/>
            <person name="Burkhardt I."/>
            <person name="Tsavkelova E.A."/>
            <person name="Dickschat J.S."/>
            <person name="Galuszka P."/>
            <person name="Gueldener U."/>
            <person name="Tudzynski B."/>
        </authorList>
    </citation>
    <scope>NUCLEOTIDE SEQUENCE [LARGE SCALE GENOMIC DNA]</scope>
    <source>
        <strain evidence="4">ET1</strain>
    </source>
</reference>
<sequence length="393" mass="44035">MAERHEHAEAIQKKLQSGDKKFYLTALDVAIILTVPLSQLRPNGNLSATTQSRVALREMLKNLGKLTHHCKYWNILYPAVQQHAAKTSTKASSKKSASASSKKGSKKRPYTEDEKDDDYKPDEPNRARETKKAVLVRDGNACVFLRTSNPEVAHIIPASWNRDAGQIEKTLSLMPAIETLMVEKRDADSWSAMNEPLLADPDNQGSSDRPWNAICLNHQLHFWFDNRLIGLKFLGSQSISDNPPMSEVDIQFHWMMRDIRKRTRKMDIGTENDSFMGMVETVRTFQDNGYPTPQLPSQDGIVGAFNAIDGIPLISGRVIKLRLPSKDVSKLKTAVDIQWACTNIASMAGSAGWPEYTSHYDDDGDAERGSMLTREWVLEQSILQLSSSSLMTS</sequence>